<comment type="caution">
    <text evidence="3">The sequence shown here is derived from an EMBL/GenBank/DDBJ whole genome shotgun (WGS) entry which is preliminary data.</text>
</comment>
<dbReference type="EMBL" id="VIIS01002223">
    <property type="protein sequence ID" value="KAF0286886.1"/>
    <property type="molecule type" value="Genomic_DNA"/>
</dbReference>
<accession>A0A6A4UW59</accession>
<feature type="compositionally biased region" description="Pro residues" evidence="1">
    <location>
        <begin position="276"/>
        <end position="285"/>
    </location>
</feature>
<evidence type="ECO:0000313" key="4">
    <source>
        <dbReference type="Proteomes" id="UP000440578"/>
    </source>
</evidence>
<feature type="domain" description="DUF4706" evidence="2">
    <location>
        <begin position="14"/>
        <end position="119"/>
    </location>
</feature>
<feature type="region of interest" description="Disordered" evidence="1">
    <location>
        <begin position="234"/>
        <end position="304"/>
    </location>
</feature>
<name>A0A6A4UW59_AMPAM</name>
<evidence type="ECO:0000313" key="3">
    <source>
        <dbReference type="EMBL" id="KAF0286886.1"/>
    </source>
</evidence>
<evidence type="ECO:0000259" key="2">
    <source>
        <dbReference type="Pfam" id="PF15797"/>
    </source>
</evidence>
<sequence length="304" mass="32914">MASRIESAPAAERYFCTLSPLCKRIISNVHTIRTIHADWQDLSYADQCDVIDGHMVNQETAEHWRQLSRQPGDGAPSVATIPAGPKMVEDEDPETGQVVRWRDEHAAPFSWRTPSQERLAADTLPAAEPTDSPVRQQPFMMRDSIRQRLSRVEHMYESYSPKRTVGDGFDSPSVVLGGSSGGESDAPGGRSLKQQVMSRLAHGRRVLLSITKLGKQPAEPRPLRRLEISSPCSAVEPVRARSELSSPQPSRGAASPVGSVGSGVSRSASFRRPTKPCTPPPPPPVQAAVVPIRTSAGARAVGAH</sequence>
<evidence type="ECO:0000256" key="1">
    <source>
        <dbReference type="SAM" id="MobiDB-lite"/>
    </source>
</evidence>
<dbReference type="Proteomes" id="UP000440578">
    <property type="component" value="Unassembled WGS sequence"/>
</dbReference>
<keyword evidence="4" id="KW-1185">Reference proteome</keyword>
<feature type="compositionally biased region" description="Low complexity" evidence="1">
    <location>
        <begin position="250"/>
        <end position="271"/>
    </location>
</feature>
<dbReference type="Pfam" id="PF15797">
    <property type="entry name" value="DUF4706"/>
    <property type="match status" value="1"/>
</dbReference>
<reference evidence="3 4" key="1">
    <citation type="submission" date="2019-07" db="EMBL/GenBank/DDBJ databases">
        <title>Draft genome assembly of a fouling barnacle, Amphibalanus amphitrite (Darwin, 1854): The first reference genome for Thecostraca.</title>
        <authorList>
            <person name="Kim W."/>
        </authorList>
    </citation>
    <scope>NUCLEOTIDE SEQUENCE [LARGE SCALE GENOMIC DNA]</scope>
    <source>
        <strain evidence="3">SNU_AA5</strain>
        <tissue evidence="3">Soma without cirri and trophi</tissue>
    </source>
</reference>
<dbReference type="PANTHER" id="PTHR34394">
    <property type="entry name" value="SIMILAR TO RIKEN CDNA 2310022B05"/>
    <property type="match status" value="1"/>
</dbReference>
<organism evidence="3 4">
    <name type="scientific">Amphibalanus amphitrite</name>
    <name type="common">Striped barnacle</name>
    <name type="synonym">Balanus amphitrite</name>
    <dbReference type="NCBI Taxonomy" id="1232801"/>
    <lineage>
        <taxon>Eukaryota</taxon>
        <taxon>Metazoa</taxon>
        <taxon>Ecdysozoa</taxon>
        <taxon>Arthropoda</taxon>
        <taxon>Crustacea</taxon>
        <taxon>Multicrustacea</taxon>
        <taxon>Cirripedia</taxon>
        <taxon>Thoracica</taxon>
        <taxon>Thoracicalcarea</taxon>
        <taxon>Balanomorpha</taxon>
        <taxon>Balanoidea</taxon>
        <taxon>Balanidae</taxon>
        <taxon>Amphibalaninae</taxon>
        <taxon>Amphibalanus</taxon>
    </lineage>
</organism>
<dbReference type="OrthoDB" id="5984457at2759"/>
<gene>
    <name evidence="3" type="primary">CA198</name>
    <name evidence="3" type="ORF">FJT64_014650</name>
</gene>
<dbReference type="PANTHER" id="PTHR34394:SF1">
    <property type="entry name" value="SIMILAR TO RIKEN CDNA 2310022B05"/>
    <property type="match status" value="1"/>
</dbReference>
<dbReference type="InterPro" id="IPR031600">
    <property type="entry name" value="DUF4706"/>
</dbReference>
<protein>
    <recommendedName>
        <fullName evidence="2">DUF4706 domain-containing protein</fullName>
    </recommendedName>
</protein>
<proteinExistence type="predicted"/>
<feature type="region of interest" description="Disordered" evidence="1">
    <location>
        <begin position="163"/>
        <end position="190"/>
    </location>
</feature>
<dbReference type="AlphaFoldDB" id="A0A6A4UW59"/>